<dbReference type="RefSeq" id="WP_378615654.1">
    <property type="nucleotide sequence ID" value="NZ_JBHSAX010000022.1"/>
</dbReference>
<keyword evidence="2" id="KW-1185">Reference proteome</keyword>
<organism evidence="1 2">
    <name type="scientific">Nocardia jiangsuensis</name>
    <dbReference type="NCBI Taxonomy" id="1691563"/>
    <lineage>
        <taxon>Bacteria</taxon>
        <taxon>Bacillati</taxon>
        <taxon>Actinomycetota</taxon>
        <taxon>Actinomycetes</taxon>
        <taxon>Mycobacteriales</taxon>
        <taxon>Nocardiaceae</taxon>
        <taxon>Nocardia</taxon>
    </lineage>
</organism>
<sequence length="88" mass="9974">MTAPRIKRGRPRLRPDPVTLKITRTLYTQGLSYRAICAELTARQAATLSGGCVWRPPHLERLLRTDEAQALRLHPRTWKGPLIPPGPR</sequence>
<accession>A0ABV8DZP7</accession>
<protein>
    <recommendedName>
        <fullName evidence="3">Recombinase</fullName>
    </recommendedName>
</protein>
<dbReference type="EMBL" id="JBHSAX010000022">
    <property type="protein sequence ID" value="MFC3965641.1"/>
    <property type="molecule type" value="Genomic_DNA"/>
</dbReference>
<name>A0ABV8DZP7_9NOCA</name>
<dbReference type="Proteomes" id="UP001595696">
    <property type="component" value="Unassembled WGS sequence"/>
</dbReference>
<evidence type="ECO:0008006" key="3">
    <source>
        <dbReference type="Google" id="ProtNLM"/>
    </source>
</evidence>
<evidence type="ECO:0000313" key="2">
    <source>
        <dbReference type="Proteomes" id="UP001595696"/>
    </source>
</evidence>
<proteinExistence type="predicted"/>
<evidence type="ECO:0000313" key="1">
    <source>
        <dbReference type="EMBL" id="MFC3965641.1"/>
    </source>
</evidence>
<reference evidence="2" key="1">
    <citation type="journal article" date="2019" name="Int. J. Syst. Evol. Microbiol.">
        <title>The Global Catalogue of Microorganisms (GCM) 10K type strain sequencing project: providing services to taxonomists for standard genome sequencing and annotation.</title>
        <authorList>
            <consortium name="The Broad Institute Genomics Platform"/>
            <consortium name="The Broad Institute Genome Sequencing Center for Infectious Disease"/>
            <person name="Wu L."/>
            <person name="Ma J."/>
        </authorList>
    </citation>
    <scope>NUCLEOTIDE SEQUENCE [LARGE SCALE GENOMIC DNA]</scope>
    <source>
        <strain evidence="2">CGMCC 4.7330</strain>
    </source>
</reference>
<comment type="caution">
    <text evidence="1">The sequence shown here is derived from an EMBL/GenBank/DDBJ whole genome shotgun (WGS) entry which is preliminary data.</text>
</comment>
<gene>
    <name evidence="1" type="ORF">ACFO0B_26935</name>
</gene>